<accession>A0A8T8I5M4</accession>
<feature type="region of interest" description="Disordered" evidence="1">
    <location>
        <begin position="297"/>
        <end position="347"/>
    </location>
</feature>
<dbReference type="AlphaFoldDB" id="A0A8T8I5M4"/>
<dbReference type="Pfam" id="PF01408">
    <property type="entry name" value="GFO_IDH_MocA"/>
    <property type="match status" value="1"/>
</dbReference>
<dbReference type="Proteomes" id="UP000671828">
    <property type="component" value="Chromosome"/>
</dbReference>
<feature type="compositionally biased region" description="Low complexity" evidence="1">
    <location>
        <begin position="309"/>
        <end position="318"/>
    </location>
</feature>
<dbReference type="SUPFAM" id="SSF55347">
    <property type="entry name" value="Glyceraldehyde-3-phosphate dehydrogenase-like, C-terminal domain"/>
    <property type="match status" value="1"/>
</dbReference>
<dbReference type="Gene3D" id="3.40.50.720">
    <property type="entry name" value="NAD(P)-binding Rossmann-like Domain"/>
    <property type="match status" value="1"/>
</dbReference>
<evidence type="ECO:0000256" key="1">
    <source>
        <dbReference type="SAM" id="MobiDB-lite"/>
    </source>
</evidence>
<protein>
    <submittedName>
        <fullName evidence="4">Gfo/Idh/MocA family oxidoreductase</fullName>
    </submittedName>
</protein>
<sequence>MTAKHRVALIGTGSMGSLHARVLSQSDRAELVRVVDPREDAGRAVAERFGAAWTPEIDSLADVDAVVLAAATEAHHKLALEVLDQATPLLVEKPVCDDLAASEEVVALSERRDVPLMCGLLERYNPAVMTALQLISEPVHVMARRHGPYAPRIRTGVSWDLLVHDVDIAIQCFSGVEPTRVASGVGYFHPDSVPGAEDNVETVLTFPTGLATVSASRIGQRKGRSLVVSEIDRLIEIDLLRRDVTIYRHVSHDAVTPDGLGYRQQTVIEIPELVSAREPLATQLDRFLDLVEGRVDAAQERRSTPPAHPAGAPAGGRRPPAEGPAGREKGGGAAGAPPPRVRPRRVS</sequence>
<dbReference type="InterPro" id="IPR055170">
    <property type="entry name" value="GFO_IDH_MocA-like_dom"/>
</dbReference>
<proteinExistence type="predicted"/>
<evidence type="ECO:0000259" key="2">
    <source>
        <dbReference type="Pfam" id="PF01408"/>
    </source>
</evidence>
<feature type="domain" description="Gfo/Idh/MocA-like oxidoreductase N-terminal" evidence="2">
    <location>
        <begin position="6"/>
        <end position="119"/>
    </location>
</feature>
<dbReference type="PANTHER" id="PTHR43377">
    <property type="entry name" value="BILIVERDIN REDUCTASE A"/>
    <property type="match status" value="1"/>
</dbReference>
<dbReference type="EMBL" id="CP072788">
    <property type="protein sequence ID" value="QTR05720.1"/>
    <property type="molecule type" value="Genomic_DNA"/>
</dbReference>
<dbReference type="GO" id="GO:0000166">
    <property type="term" value="F:nucleotide binding"/>
    <property type="evidence" value="ECO:0007669"/>
    <property type="project" value="InterPro"/>
</dbReference>
<evidence type="ECO:0000313" key="4">
    <source>
        <dbReference type="EMBL" id="QTR05720.1"/>
    </source>
</evidence>
<dbReference type="InterPro" id="IPR051450">
    <property type="entry name" value="Gfo/Idh/MocA_Oxidoreductases"/>
</dbReference>
<evidence type="ECO:0000313" key="5">
    <source>
        <dbReference type="Proteomes" id="UP000671828"/>
    </source>
</evidence>
<evidence type="ECO:0000259" key="3">
    <source>
        <dbReference type="Pfam" id="PF22725"/>
    </source>
</evidence>
<dbReference type="InterPro" id="IPR036291">
    <property type="entry name" value="NAD(P)-bd_dom_sf"/>
</dbReference>
<dbReference type="PANTHER" id="PTHR43377:SF1">
    <property type="entry name" value="BILIVERDIN REDUCTASE A"/>
    <property type="match status" value="1"/>
</dbReference>
<name>A0A8T8I5M4_9PSEU</name>
<dbReference type="InterPro" id="IPR000683">
    <property type="entry name" value="Gfo/Idh/MocA-like_OxRdtase_N"/>
</dbReference>
<feature type="domain" description="GFO/IDH/MocA-like oxidoreductase" evidence="3">
    <location>
        <begin position="146"/>
        <end position="222"/>
    </location>
</feature>
<organism evidence="4 5">
    <name type="scientific">Saccharothrix algeriensis</name>
    <dbReference type="NCBI Taxonomy" id="173560"/>
    <lineage>
        <taxon>Bacteria</taxon>
        <taxon>Bacillati</taxon>
        <taxon>Actinomycetota</taxon>
        <taxon>Actinomycetes</taxon>
        <taxon>Pseudonocardiales</taxon>
        <taxon>Pseudonocardiaceae</taxon>
        <taxon>Saccharothrix</taxon>
    </lineage>
</organism>
<gene>
    <name evidence="4" type="ORF">J7S33_14980</name>
</gene>
<dbReference type="Pfam" id="PF22725">
    <property type="entry name" value="GFO_IDH_MocA_C3"/>
    <property type="match status" value="1"/>
</dbReference>
<reference evidence="4" key="1">
    <citation type="submission" date="2021-04" db="EMBL/GenBank/DDBJ databases">
        <title>Saccharothrix algeriensis WGS.</title>
        <authorList>
            <person name="Stuskova K."/>
            <person name="Hakalova E."/>
            <person name="Tebbal A.B."/>
            <person name="Eichmeier A."/>
        </authorList>
    </citation>
    <scope>NUCLEOTIDE SEQUENCE</scope>
    <source>
        <strain evidence="4">NRRL B-24137</strain>
    </source>
</reference>
<dbReference type="Gene3D" id="3.30.360.10">
    <property type="entry name" value="Dihydrodipicolinate Reductase, domain 2"/>
    <property type="match status" value="1"/>
</dbReference>
<dbReference type="SUPFAM" id="SSF51735">
    <property type="entry name" value="NAD(P)-binding Rossmann-fold domains"/>
    <property type="match status" value="1"/>
</dbReference>